<feature type="region of interest" description="Disordered" evidence="1">
    <location>
        <begin position="1"/>
        <end position="21"/>
    </location>
</feature>
<feature type="compositionally biased region" description="Basic and acidic residues" evidence="1">
    <location>
        <begin position="269"/>
        <end position="290"/>
    </location>
</feature>
<evidence type="ECO:0000313" key="3">
    <source>
        <dbReference type="Proteomes" id="UP000199677"/>
    </source>
</evidence>
<dbReference type="RefSeq" id="WP_089705590.1">
    <property type="nucleotide sequence ID" value="NZ_FNII01000007.1"/>
</dbReference>
<feature type="region of interest" description="Disordered" evidence="1">
    <location>
        <begin position="91"/>
        <end position="184"/>
    </location>
</feature>
<proteinExistence type="predicted"/>
<protein>
    <submittedName>
        <fullName evidence="2">Membrane-anchored ribosome-binding protein, inhibits growth in stationary phase, ElaB/YqjD/DUF883 family</fullName>
    </submittedName>
</protein>
<reference evidence="3" key="1">
    <citation type="submission" date="2016-10" db="EMBL/GenBank/DDBJ databases">
        <authorList>
            <person name="Varghese N."/>
            <person name="Submissions S."/>
        </authorList>
    </citation>
    <scope>NUCLEOTIDE SEQUENCE [LARGE SCALE GENOMIC DNA]</scope>
    <source>
        <strain evidence="3">CGMCC 1.6494</strain>
    </source>
</reference>
<keyword evidence="3" id="KW-1185">Reference proteome</keyword>
<evidence type="ECO:0000256" key="1">
    <source>
        <dbReference type="SAM" id="MobiDB-lite"/>
    </source>
</evidence>
<dbReference type="AlphaFoldDB" id="A0A1H0DB69"/>
<name>A0A1H0DB69_9GAMM</name>
<feature type="compositionally biased region" description="Polar residues" evidence="1">
    <location>
        <begin position="291"/>
        <end position="313"/>
    </location>
</feature>
<organism evidence="2 3">
    <name type="scientific">Vreelandella arcis</name>
    <dbReference type="NCBI Taxonomy" id="416873"/>
    <lineage>
        <taxon>Bacteria</taxon>
        <taxon>Pseudomonadati</taxon>
        <taxon>Pseudomonadota</taxon>
        <taxon>Gammaproteobacteria</taxon>
        <taxon>Oceanospirillales</taxon>
        <taxon>Halomonadaceae</taxon>
        <taxon>Vreelandella</taxon>
    </lineage>
</organism>
<feature type="compositionally biased region" description="Polar residues" evidence="1">
    <location>
        <begin position="365"/>
        <end position="382"/>
    </location>
</feature>
<dbReference type="STRING" id="416873.SAMN04487951_10749"/>
<feature type="compositionally biased region" description="Polar residues" evidence="1">
    <location>
        <begin position="94"/>
        <end position="122"/>
    </location>
</feature>
<feature type="compositionally biased region" description="Polar residues" evidence="1">
    <location>
        <begin position="137"/>
        <end position="148"/>
    </location>
</feature>
<evidence type="ECO:0000313" key="2">
    <source>
        <dbReference type="EMBL" id="SDN67402.1"/>
    </source>
</evidence>
<feature type="compositionally biased region" description="Basic and acidic residues" evidence="1">
    <location>
        <begin position="349"/>
        <end position="360"/>
    </location>
</feature>
<dbReference type="EMBL" id="FNII01000007">
    <property type="protein sequence ID" value="SDN67402.1"/>
    <property type="molecule type" value="Genomic_DNA"/>
</dbReference>
<dbReference type="Proteomes" id="UP000199677">
    <property type="component" value="Unassembled WGS sequence"/>
</dbReference>
<dbReference type="InterPro" id="IPR022062">
    <property type="entry name" value="DUF3618"/>
</dbReference>
<gene>
    <name evidence="2" type="ORF">SAMN04487951_10749</name>
</gene>
<sequence>MTDHRKQRNSEEIEKDINQSRERLDSTLREIEQRFSPQQLLDTSYEYIRRGGANEFVSNLSTSIKQNPLPVLFTSAGLGWLMLSQRNPKEARSQHQFSSATDRSLYSGEQHSSKTSGRSSPSIPVHEGTHPNDGMPTDSNTSGGTEQHSGGKGRMSEATHKAKGSAQHLGQKAKQTAQQWGDKAQHLGDNMRESTSNLQHGAQDNLHNMGERARQTESQASDFIKEHPLVVGALGFAVGAVLGGIFPATKKEDEYFGEYRDRALHKAAETGQEHMEKAQHSIHEKAESFKGESQQAQGANTATQKDTSANAPQDSEARVKDSPTPTTERSVPKQGGAEQTSSDMPTPRHSPEQPSPERHSPGLAGSSTPSGNTQGSGTNHTT</sequence>
<dbReference type="Pfam" id="PF12277">
    <property type="entry name" value="DUF3618"/>
    <property type="match status" value="1"/>
</dbReference>
<feature type="region of interest" description="Disordered" evidence="1">
    <location>
        <begin position="269"/>
        <end position="382"/>
    </location>
</feature>
<dbReference type="OrthoDB" id="6065071at2"/>
<accession>A0A1H0DB69</accession>